<evidence type="ECO:0008006" key="2">
    <source>
        <dbReference type="Google" id="ProtNLM"/>
    </source>
</evidence>
<dbReference type="PANTHER" id="PTHR35271">
    <property type="entry name" value="ABC TRANSPORTER, SUBSTRATE-BINDING LIPOPROTEIN-RELATED"/>
    <property type="match status" value="1"/>
</dbReference>
<proteinExistence type="predicted"/>
<evidence type="ECO:0000313" key="1">
    <source>
        <dbReference type="EMBL" id="VAW97756.1"/>
    </source>
</evidence>
<reference evidence="1" key="1">
    <citation type="submission" date="2018-06" db="EMBL/GenBank/DDBJ databases">
        <authorList>
            <person name="Zhirakovskaya E."/>
        </authorList>
    </citation>
    <scope>NUCLEOTIDE SEQUENCE</scope>
</reference>
<dbReference type="Gene3D" id="3.40.50.2300">
    <property type="match status" value="2"/>
</dbReference>
<dbReference type="EMBL" id="UOFT01000061">
    <property type="protein sequence ID" value="VAW97756.1"/>
    <property type="molecule type" value="Genomic_DNA"/>
</dbReference>
<protein>
    <recommendedName>
        <fullName evidence="2">ABC transporter substrate-binding protein</fullName>
    </recommendedName>
</protein>
<gene>
    <name evidence="1" type="ORF">MNBD_GAMMA23-623</name>
</gene>
<organism evidence="1">
    <name type="scientific">hydrothermal vent metagenome</name>
    <dbReference type="NCBI Taxonomy" id="652676"/>
    <lineage>
        <taxon>unclassified sequences</taxon>
        <taxon>metagenomes</taxon>
        <taxon>ecological metagenomes</taxon>
    </lineage>
</organism>
<name>A0A3B1AY79_9ZZZZ</name>
<dbReference type="PANTHER" id="PTHR35271:SF1">
    <property type="entry name" value="ABC TRANSPORTER, SUBSTRATE-BINDING LIPOPROTEIN"/>
    <property type="match status" value="1"/>
</dbReference>
<dbReference type="InterPro" id="IPR007487">
    <property type="entry name" value="ABC_transpt-TYRBP-like"/>
</dbReference>
<dbReference type="Pfam" id="PF04392">
    <property type="entry name" value="ABC_sub_bind"/>
    <property type="match status" value="1"/>
</dbReference>
<sequence length="313" mass="35678">MVVWLLPANAAADKKCLLVMSYHTGYAWNDGIELEVERVLTGHCVLKKFFMDTKRNTSVAYAKNKAQQVKQLIAQFKPDVVIATDDNAAKYVVTQYKNADLPFVFAGINWTAAAYGFPYKNVTGMVEVGPIIPLLKIIKKTVKNVRSGVYISADVITERKDYVRYRKVYQARGVRLTAKFVKNMHDWEVAYNHAQKADFIIVNNYAGINDWDTERAIKIVTEKSKKFTVSYYKFMMPYVMFSITKSAKEQGRWAAEVALAVLSGTAVSDIPITINKEWHMFANVKLLQKAKISLDTNTKRRTSTKWESRAESR</sequence>
<accession>A0A3B1AY79</accession>
<dbReference type="AlphaFoldDB" id="A0A3B1AY79"/>